<dbReference type="RefSeq" id="WP_245848059.1">
    <property type="nucleotide sequence ID" value="NZ_FXYD01000002.1"/>
</dbReference>
<proteinExistence type="predicted"/>
<evidence type="ECO:0000313" key="3">
    <source>
        <dbReference type="EMBL" id="SMX36734.1"/>
    </source>
</evidence>
<name>A0A238K2X3_9RHOB</name>
<dbReference type="InterPro" id="IPR037401">
    <property type="entry name" value="SnoaL-like"/>
</dbReference>
<keyword evidence="1" id="KW-0732">Signal</keyword>
<keyword evidence="4" id="KW-1185">Reference proteome</keyword>
<feature type="chain" id="PRO_5013076693" evidence="1">
    <location>
        <begin position="26"/>
        <end position="162"/>
    </location>
</feature>
<dbReference type="PANTHER" id="PTHR41252">
    <property type="entry name" value="BLR2505 PROTEIN"/>
    <property type="match status" value="1"/>
</dbReference>
<feature type="signal peptide" evidence="1">
    <location>
        <begin position="1"/>
        <end position="25"/>
    </location>
</feature>
<accession>A0A238K2X3</accession>
<evidence type="ECO:0000313" key="4">
    <source>
        <dbReference type="Proteomes" id="UP000203464"/>
    </source>
</evidence>
<dbReference type="PANTHER" id="PTHR41252:SF1">
    <property type="entry name" value="BLR2505 PROTEIN"/>
    <property type="match status" value="1"/>
</dbReference>
<organism evidence="3 4">
    <name type="scientific">Octadecabacter ascidiaceicola</name>
    <dbReference type="NCBI Taxonomy" id="1655543"/>
    <lineage>
        <taxon>Bacteria</taxon>
        <taxon>Pseudomonadati</taxon>
        <taxon>Pseudomonadota</taxon>
        <taxon>Alphaproteobacteria</taxon>
        <taxon>Rhodobacterales</taxon>
        <taxon>Roseobacteraceae</taxon>
        <taxon>Octadecabacter</taxon>
    </lineage>
</organism>
<gene>
    <name evidence="3" type="ORF">OCA8868_01075</name>
</gene>
<feature type="domain" description="SnoaL-like" evidence="2">
    <location>
        <begin position="43"/>
        <end position="146"/>
    </location>
</feature>
<dbReference type="Proteomes" id="UP000203464">
    <property type="component" value="Unassembled WGS sequence"/>
</dbReference>
<dbReference type="Gene3D" id="3.10.450.50">
    <property type="match status" value="1"/>
</dbReference>
<protein>
    <submittedName>
        <fullName evidence="3">SnoaL-like domain protein</fullName>
    </submittedName>
</protein>
<evidence type="ECO:0000256" key="1">
    <source>
        <dbReference type="SAM" id="SignalP"/>
    </source>
</evidence>
<dbReference type="AlphaFoldDB" id="A0A238K2X3"/>
<dbReference type="InterPro" id="IPR032710">
    <property type="entry name" value="NTF2-like_dom_sf"/>
</dbReference>
<dbReference type="Pfam" id="PF12680">
    <property type="entry name" value="SnoaL_2"/>
    <property type="match status" value="1"/>
</dbReference>
<sequence>MNRRQALKASIVAATGASIASVALADDEDQSEASLQTVMSLMGAMGSGDMAAMADLMADDMVWHNEGDPNIPWIGPWEGKEAIFGFLGVFSENFQTTKWENTDVLASGDTVAIFGEMNGITTKSGKEIGDFTFALRAKVRDGQVVLWNWFEDSYAVSQAYNG</sequence>
<dbReference type="SUPFAM" id="SSF54427">
    <property type="entry name" value="NTF2-like"/>
    <property type="match status" value="1"/>
</dbReference>
<evidence type="ECO:0000259" key="2">
    <source>
        <dbReference type="Pfam" id="PF12680"/>
    </source>
</evidence>
<dbReference type="EMBL" id="FXYD01000002">
    <property type="protein sequence ID" value="SMX36734.1"/>
    <property type="molecule type" value="Genomic_DNA"/>
</dbReference>
<reference evidence="4" key="1">
    <citation type="submission" date="2017-05" db="EMBL/GenBank/DDBJ databases">
        <authorList>
            <person name="Rodrigo-Torres L."/>
            <person name="Arahal R. D."/>
            <person name="Lucena T."/>
        </authorList>
    </citation>
    <scope>NUCLEOTIDE SEQUENCE [LARGE SCALE GENOMIC DNA]</scope>
    <source>
        <strain evidence="4">CECT 8868</strain>
    </source>
</reference>